<evidence type="ECO:0000313" key="1">
    <source>
        <dbReference type="EMBL" id="KAI8011471.1"/>
    </source>
</evidence>
<accession>A0ACC0HHQ3</accession>
<dbReference type="Proteomes" id="UP001060215">
    <property type="component" value="Chromosome 5"/>
</dbReference>
<gene>
    <name evidence="1" type="ORF">LOK49_LG06G00676</name>
</gene>
<protein>
    <submittedName>
        <fullName evidence="1">Disease resistance protein</fullName>
    </submittedName>
</protein>
<sequence length="1244" mass="139477">MLNIPLKEVHHWVNKAEERVHNLVGKRPLPEQREEACTVPPQDSTRIPTSEETGNGDQADVLRQIVVSDTVKDSGPSGTSSPQAEVAGVHANITNLKDKPSLVGQPEATRRNHPGPVLMPLAPSLSGPGQTYFVIEPLDSTSIVRPSPSCGSGIRPLHEIGIEEISPSSSPTSTSFMDQALDKSMAICFQDLFIKRKAQDELGSETPPKWLKQGNVNANRKIVVASNRKGTPHRTEKRSTYSRTRRTRQSSHSVLNGGTGASLERKIDDTALVQVPISWSQDGGELYYSQPIDPCSVLFRAAKDSCEHALALQASHQNSTWLNPHRATERVWIPPRPSRLKANCDVALRPGTSRASVAVIFRNSSGSVVEGATRFEDVGSILRVLDSDMAKEALGSYVLEQLSSIHSLDENMQTLRIKLEELSCRETDINSKLENVELLSGKKRKREVQNWLRNVEKKKFEVQTIEHELGERRIFSQVKLGKRVKKMIGDVADLVQQGQFPEGLVIDSCESRGDLLVTTRLQNDIAKALGRGIGCEISQEGDEKRRAALLFKVLSKRKNSVLILDDMWDHFPLERVGIPVRANACKLIITTRSLDVCRRMGCQEIIKLEPLSKEEAWVLFMEKLGHAKAFPPNINEIAESVVDRCGGLPLGIITTAGSMRGVSDIQEWRNVLEELKESTRQGDMDRDVFPILKFSYNRLRDSKLQQCFLYCALYPEDAYIERRELIEYFIAEGLIDGRKSRQAEFDLGHCILNRLENACLLESVKGFQNNRCMKMHDLIREMAIQITRDGPRYMVKAGIQLRELPGEQEWMVDLEKVSLMKNEISKIQSGTSPRCPRLLTLILRDNPLERLPYSFLLNLCSLTVLDLSHTDIEILPNSISGLECLTALLLSRCEQLIHVPSLAKLKALQILDLSFTSIKKVPQGLESLSNLKSLNMHHTWNLTTVPTELLSRLSNLQQLILDYSSEHVMVQVEELISLRHLEEFEGQLCDLHSFNRYVKSKHYKGLSLYRLQVRSGDCHSRSAYIEIEDNYDKEVRLVNCSLIGKDQLLLPHDIQYLEIDECQIVAGCLWDVSSSLNNARELKACSVIHCDGIESILSSPSSSSTSSSSSYAPLQGLEKLDLHGLKNLSTIYKQGRGATAPHDGTFSNLKHLDISGCPSIKKLFTPRLLQCLHNLELIYVWGCKQMEEIITLEDEDENEKEGMEVDDGTVVAIPKLKKLSLQQLHELKGICRGVMGRDSIQSIP</sequence>
<evidence type="ECO:0000313" key="2">
    <source>
        <dbReference type="Proteomes" id="UP001060215"/>
    </source>
</evidence>
<name>A0ACC0HHQ3_9ERIC</name>
<dbReference type="EMBL" id="CM045762">
    <property type="protein sequence ID" value="KAI8011471.1"/>
    <property type="molecule type" value="Genomic_DNA"/>
</dbReference>
<keyword evidence="2" id="KW-1185">Reference proteome</keyword>
<proteinExistence type="predicted"/>
<reference evidence="1 2" key="1">
    <citation type="journal article" date="2022" name="Plant J.">
        <title>Chromosome-level genome of Camellia lanceoleosa provides a valuable resource for understanding genome evolution and self-incompatibility.</title>
        <authorList>
            <person name="Gong W."/>
            <person name="Xiao S."/>
            <person name="Wang L."/>
            <person name="Liao Z."/>
            <person name="Chang Y."/>
            <person name="Mo W."/>
            <person name="Hu G."/>
            <person name="Li W."/>
            <person name="Zhao G."/>
            <person name="Zhu H."/>
            <person name="Hu X."/>
            <person name="Ji K."/>
            <person name="Xiang X."/>
            <person name="Song Q."/>
            <person name="Yuan D."/>
            <person name="Jin S."/>
            <person name="Zhang L."/>
        </authorList>
    </citation>
    <scope>NUCLEOTIDE SEQUENCE [LARGE SCALE GENOMIC DNA]</scope>
    <source>
        <strain evidence="1">SQ_2022a</strain>
    </source>
</reference>
<organism evidence="1 2">
    <name type="scientific">Camellia lanceoleosa</name>
    <dbReference type="NCBI Taxonomy" id="1840588"/>
    <lineage>
        <taxon>Eukaryota</taxon>
        <taxon>Viridiplantae</taxon>
        <taxon>Streptophyta</taxon>
        <taxon>Embryophyta</taxon>
        <taxon>Tracheophyta</taxon>
        <taxon>Spermatophyta</taxon>
        <taxon>Magnoliopsida</taxon>
        <taxon>eudicotyledons</taxon>
        <taxon>Gunneridae</taxon>
        <taxon>Pentapetalae</taxon>
        <taxon>asterids</taxon>
        <taxon>Ericales</taxon>
        <taxon>Theaceae</taxon>
        <taxon>Camellia</taxon>
    </lineage>
</organism>
<comment type="caution">
    <text evidence="1">The sequence shown here is derived from an EMBL/GenBank/DDBJ whole genome shotgun (WGS) entry which is preliminary data.</text>
</comment>